<organism evidence="1 2">
    <name type="scientific">Eruca vesicaria subsp. sativa</name>
    <name type="common">Garden rocket</name>
    <name type="synonym">Eruca sativa</name>
    <dbReference type="NCBI Taxonomy" id="29727"/>
    <lineage>
        <taxon>Eukaryota</taxon>
        <taxon>Viridiplantae</taxon>
        <taxon>Streptophyta</taxon>
        <taxon>Embryophyta</taxon>
        <taxon>Tracheophyta</taxon>
        <taxon>Spermatophyta</taxon>
        <taxon>Magnoliopsida</taxon>
        <taxon>eudicotyledons</taxon>
        <taxon>Gunneridae</taxon>
        <taxon>Pentapetalae</taxon>
        <taxon>rosids</taxon>
        <taxon>malvids</taxon>
        <taxon>Brassicales</taxon>
        <taxon>Brassicaceae</taxon>
        <taxon>Brassiceae</taxon>
        <taxon>Eruca</taxon>
    </lineage>
</organism>
<name>A0ABC8KMI6_ERUVS</name>
<comment type="caution">
    <text evidence="1">The sequence shown here is derived from an EMBL/GenBank/DDBJ whole genome shotgun (WGS) entry which is preliminary data.</text>
</comment>
<gene>
    <name evidence="1" type="ORF">ERUC_LOCUS25525</name>
</gene>
<dbReference type="AlphaFoldDB" id="A0ABC8KMI6"/>
<accession>A0ABC8KMI6</accession>
<protein>
    <submittedName>
        <fullName evidence="1">Uncharacterized protein</fullName>
    </submittedName>
</protein>
<proteinExistence type="predicted"/>
<sequence>MTQLPQPDLSSRSYPSHISSITIVACSGHAAASGGSDDTIHRYLPEIKIFLRLIPLPIQSLNRPSPGKLT</sequence>
<dbReference type="EMBL" id="CAKOAT010272932">
    <property type="protein sequence ID" value="CAH8359769.1"/>
    <property type="molecule type" value="Genomic_DNA"/>
</dbReference>
<evidence type="ECO:0000313" key="1">
    <source>
        <dbReference type="EMBL" id="CAH8359769.1"/>
    </source>
</evidence>
<reference evidence="1 2" key="1">
    <citation type="submission" date="2022-03" db="EMBL/GenBank/DDBJ databases">
        <authorList>
            <person name="Macdonald S."/>
            <person name="Ahmed S."/>
            <person name="Newling K."/>
        </authorList>
    </citation>
    <scope>NUCLEOTIDE SEQUENCE [LARGE SCALE GENOMIC DNA]</scope>
</reference>
<dbReference type="Proteomes" id="UP001642260">
    <property type="component" value="Unassembled WGS sequence"/>
</dbReference>
<evidence type="ECO:0000313" key="2">
    <source>
        <dbReference type="Proteomes" id="UP001642260"/>
    </source>
</evidence>
<keyword evidence="2" id="KW-1185">Reference proteome</keyword>